<reference evidence="3" key="1">
    <citation type="submission" date="2024-04" db="EMBL/GenBank/DDBJ databases">
        <title>Salinicola lusitanus LLJ914,a marine bacterium isolated from the Okinawa Trough.</title>
        <authorList>
            <person name="Li J."/>
        </authorList>
    </citation>
    <scope>NUCLEOTIDE SEQUENCE [LARGE SCALE GENOMIC DNA]</scope>
</reference>
<evidence type="ECO:0000313" key="3">
    <source>
        <dbReference type="Proteomes" id="UP001460270"/>
    </source>
</evidence>
<dbReference type="InterPro" id="IPR043128">
    <property type="entry name" value="Rev_trsase/Diguanyl_cyclase"/>
</dbReference>
<organism evidence="2 3">
    <name type="scientific">Mugilogobius chulae</name>
    <name type="common">yellowstripe goby</name>
    <dbReference type="NCBI Taxonomy" id="88201"/>
    <lineage>
        <taxon>Eukaryota</taxon>
        <taxon>Metazoa</taxon>
        <taxon>Chordata</taxon>
        <taxon>Craniata</taxon>
        <taxon>Vertebrata</taxon>
        <taxon>Euteleostomi</taxon>
        <taxon>Actinopterygii</taxon>
        <taxon>Neopterygii</taxon>
        <taxon>Teleostei</taxon>
        <taxon>Neoteleostei</taxon>
        <taxon>Acanthomorphata</taxon>
        <taxon>Gobiaria</taxon>
        <taxon>Gobiiformes</taxon>
        <taxon>Gobioidei</taxon>
        <taxon>Gobiidae</taxon>
        <taxon>Gobionellinae</taxon>
        <taxon>Mugilogobius</taxon>
    </lineage>
</organism>
<feature type="compositionally biased region" description="Basic and acidic residues" evidence="1">
    <location>
        <begin position="98"/>
        <end position="115"/>
    </location>
</feature>
<keyword evidence="3" id="KW-1185">Reference proteome</keyword>
<dbReference type="InterPro" id="IPR008042">
    <property type="entry name" value="Retrotrans_Pao"/>
</dbReference>
<dbReference type="Proteomes" id="UP001460270">
    <property type="component" value="Unassembled WGS sequence"/>
</dbReference>
<feature type="region of interest" description="Disordered" evidence="1">
    <location>
        <begin position="781"/>
        <end position="801"/>
    </location>
</feature>
<dbReference type="Pfam" id="PF05380">
    <property type="entry name" value="Peptidase_A17"/>
    <property type="match status" value="1"/>
</dbReference>
<gene>
    <name evidence="2" type="ORF">WMY93_004167</name>
</gene>
<dbReference type="EMBL" id="JBBPFD010000003">
    <property type="protein sequence ID" value="KAK7933271.1"/>
    <property type="molecule type" value="Genomic_DNA"/>
</dbReference>
<evidence type="ECO:0008006" key="4">
    <source>
        <dbReference type="Google" id="ProtNLM"/>
    </source>
</evidence>
<dbReference type="SUPFAM" id="SSF56672">
    <property type="entry name" value="DNA/RNA polymerases"/>
    <property type="match status" value="1"/>
</dbReference>
<dbReference type="Gene3D" id="3.10.10.10">
    <property type="entry name" value="HIV Type 1 Reverse Transcriptase, subunit A, domain 1"/>
    <property type="match status" value="1"/>
</dbReference>
<dbReference type="Gene3D" id="3.30.70.270">
    <property type="match status" value="1"/>
</dbReference>
<sequence length="801" mass="90775">MDSPDIKRGDSEGFERFALQIRALVGMLQTLGTEGKIELRCGSHVSRLLSKLPTEMRSEFRRHMCRRSNAVYDLIEFSEWLQVEAWCQTSDGQKGAYGHKDKALPKQDYRRESKPARSATILHGAEDPPPTSENVSSAQTNRKGRSGAKAYCPYCDTEDHFLSQCATFKCFDKAQMTDWIKTNKRCWRCGRSHQAAQCNLKKPCSKCQGKHLLILHEVNSREPREGTCLVSSATETLYLDKPSDPTRVLLKVIRVLLRHGDKTLDTYAVLDDGSDRTMLLTAAAQQLEVTGTPEDISLRTIRQDIQVLHGASVSFEISPTHQPKKSYKITNAFTAQRLGLAEHSYPIATLKRKYKHLTNLPLQAFSRVSPLLLIGADHPHLLCPIERKERFSSFQATKEAVLPSLRNMERRLARDPAKAAAYSTEMEKLETAGVVAKIKQEDQKENRVNLNEWLLPGPTLSPSLVGVLLRFREHNVAISGDIKGMFHQVCLLPEDKPLMRFIWRSDRDKPPDIYEWQVLPFGTTCSPCWRPLPSSSIAKVIVQQLWAKHRDWDDTQLPEDLLQQWLAWEKELAAFTRDCSAKMLHSTKYGQVRVTREVHIFCDASERAYGSVAYLRSEDVRGDVHLSFLIARSRVAPKKQLSIPRLELCAPLTGAQLLKLLQNELTLQIKSYTLWSDSTTVLRWLHSTSCHFKVFVGTRIAEIQDLTEQSTWRYVDSSSNPSDDLTRGRTLPELVQPNRWSQGPGFLLLPADKWPVNPSLTASESAQDSIELKRSAPATWWSPTQIQPPQTSPSNYLATVN</sequence>
<feature type="compositionally biased region" description="Low complexity" evidence="1">
    <location>
        <begin position="781"/>
        <end position="794"/>
    </location>
</feature>
<protein>
    <recommendedName>
        <fullName evidence="4">Peptidase aspartic putative domain-containing protein</fullName>
    </recommendedName>
</protein>
<evidence type="ECO:0000256" key="1">
    <source>
        <dbReference type="SAM" id="MobiDB-lite"/>
    </source>
</evidence>
<evidence type="ECO:0000313" key="2">
    <source>
        <dbReference type="EMBL" id="KAK7933271.1"/>
    </source>
</evidence>
<dbReference type="PANTHER" id="PTHR47331">
    <property type="entry name" value="PHD-TYPE DOMAIN-CONTAINING PROTEIN"/>
    <property type="match status" value="1"/>
</dbReference>
<feature type="compositionally biased region" description="Polar residues" evidence="1">
    <location>
        <begin position="132"/>
        <end position="141"/>
    </location>
</feature>
<dbReference type="PANTHER" id="PTHR47331:SF5">
    <property type="entry name" value="RIBONUCLEASE H"/>
    <property type="match status" value="1"/>
</dbReference>
<proteinExistence type="predicted"/>
<feature type="region of interest" description="Disordered" evidence="1">
    <location>
        <begin position="92"/>
        <end position="145"/>
    </location>
</feature>
<dbReference type="InterPro" id="IPR043502">
    <property type="entry name" value="DNA/RNA_pol_sf"/>
</dbReference>
<dbReference type="AlphaFoldDB" id="A0AAW0PRA9"/>
<accession>A0AAW0PRA9</accession>
<name>A0AAW0PRA9_9GOBI</name>
<comment type="caution">
    <text evidence="2">The sequence shown here is derived from an EMBL/GenBank/DDBJ whole genome shotgun (WGS) entry which is preliminary data.</text>
</comment>